<feature type="non-terminal residue" evidence="1">
    <location>
        <position position="1"/>
    </location>
</feature>
<reference evidence="1" key="1">
    <citation type="submission" date="2018-05" db="EMBL/GenBank/DDBJ databases">
        <authorList>
            <person name="Lanie J.A."/>
            <person name="Ng W.-L."/>
            <person name="Kazmierczak K.M."/>
            <person name="Andrzejewski T.M."/>
            <person name="Davidsen T.M."/>
            <person name="Wayne K.J."/>
            <person name="Tettelin H."/>
            <person name="Glass J.I."/>
            <person name="Rusch D."/>
            <person name="Podicherti R."/>
            <person name="Tsui H.-C.T."/>
            <person name="Winkler M.E."/>
        </authorList>
    </citation>
    <scope>NUCLEOTIDE SEQUENCE</scope>
</reference>
<protein>
    <submittedName>
        <fullName evidence="1">Uncharacterized protein</fullName>
    </submittedName>
</protein>
<dbReference type="AlphaFoldDB" id="A0A382HJG8"/>
<gene>
    <name evidence="1" type="ORF">METZ01_LOCUS239931</name>
</gene>
<dbReference type="EMBL" id="UINC01061472">
    <property type="protein sequence ID" value="SVB87077.1"/>
    <property type="molecule type" value="Genomic_DNA"/>
</dbReference>
<accession>A0A382HJG8</accession>
<name>A0A382HJG8_9ZZZZ</name>
<sequence>LFEDALITPTRPYREKIGKTTLAMLGE</sequence>
<proteinExistence type="predicted"/>
<evidence type="ECO:0000313" key="1">
    <source>
        <dbReference type="EMBL" id="SVB87077.1"/>
    </source>
</evidence>
<organism evidence="1">
    <name type="scientific">marine metagenome</name>
    <dbReference type="NCBI Taxonomy" id="408172"/>
    <lineage>
        <taxon>unclassified sequences</taxon>
        <taxon>metagenomes</taxon>
        <taxon>ecological metagenomes</taxon>
    </lineage>
</organism>